<dbReference type="Gene3D" id="2.160.20.10">
    <property type="entry name" value="Single-stranded right-handed beta-helix, Pectin lyase-like"/>
    <property type="match status" value="1"/>
</dbReference>
<keyword evidence="7" id="KW-0961">Cell wall biogenesis/degradation</keyword>
<proteinExistence type="inferred from homology"/>
<evidence type="ECO:0000256" key="6">
    <source>
        <dbReference type="ARBA" id="ARBA00023295"/>
    </source>
</evidence>
<dbReference type="AlphaFoldDB" id="A0A2Z7APV0"/>
<evidence type="ECO:0000256" key="4">
    <source>
        <dbReference type="ARBA" id="ARBA00022525"/>
    </source>
</evidence>
<comment type="similarity">
    <text evidence="2 8">Belongs to the glycosyl hydrolase 28 family.</text>
</comment>
<evidence type="ECO:0000256" key="2">
    <source>
        <dbReference type="ARBA" id="ARBA00008834"/>
    </source>
</evidence>
<dbReference type="InterPro" id="IPR012334">
    <property type="entry name" value="Pectin_lyas_fold"/>
</dbReference>
<reference evidence="9 10" key="1">
    <citation type="journal article" date="2015" name="Proc. Natl. Acad. Sci. U.S.A.">
        <title>The resurrection genome of Boea hygrometrica: A blueprint for survival of dehydration.</title>
        <authorList>
            <person name="Xiao L."/>
            <person name="Yang G."/>
            <person name="Zhang L."/>
            <person name="Yang X."/>
            <person name="Zhao S."/>
            <person name="Ji Z."/>
            <person name="Zhou Q."/>
            <person name="Hu M."/>
            <person name="Wang Y."/>
            <person name="Chen M."/>
            <person name="Xu Y."/>
            <person name="Jin H."/>
            <person name="Xiao X."/>
            <person name="Hu G."/>
            <person name="Bao F."/>
            <person name="Hu Y."/>
            <person name="Wan P."/>
            <person name="Li L."/>
            <person name="Deng X."/>
            <person name="Kuang T."/>
            <person name="Xiang C."/>
            <person name="Zhu J.K."/>
            <person name="Oliver M.J."/>
            <person name="He Y."/>
        </authorList>
    </citation>
    <scope>NUCLEOTIDE SEQUENCE [LARGE SCALE GENOMIC DNA]</scope>
    <source>
        <strain evidence="10">cv. XS01</strain>
    </source>
</reference>
<dbReference type="Pfam" id="PF00295">
    <property type="entry name" value="Glyco_hydro_28"/>
    <property type="match status" value="1"/>
</dbReference>
<sequence length="417" mass="45126">MKKYIHIYLSLSLCVILNFNSYTLLAANRGKNVPKRNDSVFNVLEYGARGDGSSYDTKAFQAAWTATCKANGGVMVVPSGHTFLLQPIIFNGDKCQPNVAVQVDGIIVASTNKLDWKKNTGQWILFTKYKNGITISGNGGVFDGHGQTWWNPKADHERLVAPHAMTISNCNNVTITGIRIQNSPRMHIYIEESQEVKVFNVTVSSPGNSSNTDGIHLSRSQHVDIHNSTLACGDDCISIQAGCSDIKVYNVNCGPGHGYSIGGLGYRGSRALVSDIMIYDSNVQDSMTGVRIKTWEGGSGSVHNVTFSSITMTDVKTPITIDQHYGGARGGMAEASAVSITGITYQNITGTYTRTSVSLLCSEYKPCNNLTMAGIHLMPSKDKKQGRGGGPYCSHAYGEVLTETLPSLHNCLQPILK</sequence>
<evidence type="ECO:0000256" key="3">
    <source>
        <dbReference type="ARBA" id="ARBA00022512"/>
    </source>
</evidence>
<keyword evidence="4" id="KW-0964">Secreted</keyword>
<dbReference type="GO" id="GO:0004650">
    <property type="term" value="F:polygalacturonase activity"/>
    <property type="evidence" value="ECO:0007669"/>
    <property type="project" value="InterPro"/>
</dbReference>
<dbReference type="SUPFAM" id="SSF51126">
    <property type="entry name" value="Pectin lyase-like"/>
    <property type="match status" value="1"/>
</dbReference>
<evidence type="ECO:0000256" key="8">
    <source>
        <dbReference type="RuleBase" id="RU361169"/>
    </source>
</evidence>
<keyword evidence="5 8" id="KW-0378">Hydrolase</keyword>
<dbReference type="OrthoDB" id="910249at2759"/>
<organism evidence="9 10">
    <name type="scientific">Dorcoceras hygrometricum</name>
    <dbReference type="NCBI Taxonomy" id="472368"/>
    <lineage>
        <taxon>Eukaryota</taxon>
        <taxon>Viridiplantae</taxon>
        <taxon>Streptophyta</taxon>
        <taxon>Embryophyta</taxon>
        <taxon>Tracheophyta</taxon>
        <taxon>Spermatophyta</taxon>
        <taxon>Magnoliopsida</taxon>
        <taxon>eudicotyledons</taxon>
        <taxon>Gunneridae</taxon>
        <taxon>Pentapetalae</taxon>
        <taxon>asterids</taxon>
        <taxon>lamiids</taxon>
        <taxon>Lamiales</taxon>
        <taxon>Gesneriaceae</taxon>
        <taxon>Didymocarpoideae</taxon>
        <taxon>Trichosporeae</taxon>
        <taxon>Loxocarpinae</taxon>
        <taxon>Dorcoceras</taxon>
    </lineage>
</organism>
<dbReference type="GO" id="GO:0071555">
    <property type="term" value="P:cell wall organization"/>
    <property type="evidence" value="ECO:0007669"/>
    <property type="project" value="UniProtKB-KW"/>
</dbReference>
<name>A0A2Z7APV0_9LAMI</name>
<dbReference type="InterPro" id="IPR000743">
    <property type="entry name" value="Glyco_hydro_28"/>
</dbReference>
<dbReference type="PANTHER" id="PTHR31375">
    <property type="match status" value="1"/>
</dbReference>
<dbReference type="GO" id="GO:0005975">
    <property type="term" value="P:carbohydrate metabolic process"/>
    <property type="evidence" value="ECO:0007669"/>
    <property type="project" value="InterPro"/>
</dbReference>
<dbReference type="Proteomes" id="UP000250235">
    <property type="component" value="Unassembled WGS sequence"/>
</dbReference>
<keyword evidence="10" id="KW-1185">Reference proteome</keyword>
<evidence type="ECO:0000256" key="5">
    <source>
        <dbReference type="ARBA" id="ARBA00022801"/>
    </source>
</evidence>
<evidence type="ECO:0000256" key="7">
    <source>
        <dbReference type="ARBA" id="ARBA00023316"/>
    </source>
</evidence>
<dbReference type="SMART" id="SM00710">
    <property type="entry name" value="PbH1"/>
    <property type="match status" value="5"/>
</dbReference>
<evidence type="ECO:0000313" key="9">
    <source>
        <dbReference type="EMBL" id="KZV23921.1"/>
    </source>
</evidence>
<comment type="subcellular location">
    <subcellularLocation>
        <location evidence="1">Secreted</location>
        <location evidence="1">Cell wall</location>
    </subcellularLocation>
</comment>
<keyword evidence="6 8" id="KW-0326">Glycosidase</keyword>
<protein>
    <submittedName>
        <fullName evidence="9">Polygalacturonase</fullName>
    </submittedName>
</protein>
<gene>
    <name evidence="9" type="ORF">F511_22496</name>
</gene>
<accession>A0A2Z7APV0</accession>
<dbReference type="EMBL" id="KV013340">
    <property type="protein sequence ID" value="KZV23921.1"/>
    <property type="molecule type" value="Genomic_DNA"/>
</dbReference>
<dbReference type="InterPro" id="IPR011050">
    <property type="entry name" value="Pectin_lyase_fold/virulence"/>
</dbReference>
<evidence type="ECO:0000256" key="1">
    <source>
        <dbReference type="ARBA" id="ARBA00004191"/>
    </source>
</evidence>
<evidence type="ECO:0000313" key="10">
    <source>
        <dbReference type="Proteomes" id="UP000250235"/>
    </source>
</evidence>
<keyword evidence="3" id="KW-0134">Cell wall</keyword>
<dbReference type="InterPro" id="IPR006626">
    <property type="entry name" value="PbH1"/>
</dbReference>